<dbReference type="EMBL" id="DVON01000027">
    <property type="protein sequence ID" value="HIV11749.1"/>
    <property type="molecule type" value="Genomic_DNA"/>
</dbReference>
<organism evidence="2 3">
    <name type="scientific">Candidatus Pullilachnospira stercoravium</name>
    <dbReference type="NCBI Taxonomy" id="2840913"/>
    <lineage>
        <taxon>Bacteria</taxon>
        <taxon>Bacillati</taxon>
        <taxon>Bacillota</taxon>
        <taxon>Clostridia</taxon>
        <taxon>Lachnospirales</taxon>
        <taxon>Lachnospiraceae</taxon>
        <taxon>Lachnospiraceae incertae sedis</taxon>
        <taxon>Candidatus Pullilachnospira</taxon>
    </lineage>
</organism>
<evidence type="ECO:0000313" key="3">
    <source>
        <dbReference type="Proteomes" id="UP000886723"/>
    </source>
</evidence>
<gene>
    <name evidence="2" type="ORF">IAA63_01230</name>
</gene>
<reference evidence="2" key="1">
    <citation type="submission" date="2020-10" db="EMBL/GenBank/DDBJ databases">
        <authorList>
            <person name="Gilroy R."/>
        </authorList>
    </citation>
    <scope>NUCLEOTIDE SEQUENCE</scope>
    <source>
        <strain evidence="2">ChiBcec2-4451</strain>
    </source>
</reference>
<dbReference type="Proteomes" id="UP000886723">
    <property type="component" value="Unassembled WGS sequence"/>
</dbReference>
<dbReference type="Pfam" id="PF15919">
    <property type="entry name" value="HicB_lk_antitox"/>
    <property type="match status" value="1"/>
</dbReference>
<reference evidence="2" key="2">
    <citation type="journal article" date="2021" name="PeerJ">
        <title>Extensive microbial diversity within the chicken gut microbiome revealed by metagenomics and culture.</title>
        <authorList>
            <person name="Gilroy R."/>
            <person name="Ravi A."/>
            <person name="Getino M."/>
            <person name="Pursley I."/>
            <person name="Horton D.L."/>
            <person name="Alikhan N.F."/>
            <person name="Baker D."/>
            <person name="Gharbi K."/>
            <person name="Hall N."/>
            <person name="Watson M."/>
            <person name="Adriaenssens E.M."/>
            <person name="Foster-Nyarko E."/>
            <person name="Jarju S."/>
            <person name="Secka A."/>
            <person name="Antonio M."/>
            <person name="Oren A."/>
            <person name="Chaudhuri R.R."/>
            <person name="La Ragione R."/>
            <person name="Hildebrand F."/>
            <person name="Pallen M.J."/>
        </authorList>
    </citation>
    <scope>NUCLEOTIDE SEQUENCE</scope>
    <source>
        <strain evidence="2">ChiBcec2-4451</strain>
    </source>
</reference>
<comment type="caution">
    <text evidence="2">The sequence shown here is derived from an EMBL/GenBank/DDBJ whole genome shotgun (WGS) entry which is preliminary data.</text>
</comment>
<evidence type="ECO:0000313" key="2">
    <source>
        <dbReference type="EMBL" id="HIV11749.1"/>
    </source>
</evidence>
<dbReference type="AlphaFoldDB" id="A0A9D1NRR5"/>
<feature type="domain" description="HicB-like antitoxin of toxin-antitoxin system" evidence="1">
    <location>
        <begin position="5"/>
        <end position="60"/>
    </location>
</feature>
<dbReference type="SUPFAM" id="SSF143100">
    <property type="entry name" value="TTHA1013/TTHA0281-like"/>
    <property type="match status" value="1"/>
</dbReference>
<accession>A0A9D1NRR5</accession>
<protein>
    <submittedName>
        <fullName evidence="2">Type II toxin-antitoxin system HicB family antitoxin</fullName>
    </submittedName>
</protein>
<dbReference type="Gene3D" id="3.30.160.250">
    <property type="match status" value="1"/>
</dbReference>
<proteinExistence type="predicted"/>
<dbReference type="InterPro" id="IPR031807">
    <property type="entry name" value="HicB-like"/>
</dbReference>
<name>A0A9D1NRR5_9FIRM</name>
<dbReference type="InterPro" id="IPR035069">
    <property type="entry name" value="TTHA1013/TTHA0281-like"/>
</dbReference>
<sequence length="92" mass="10467">MTFTYPAIFTPKKDGPGFHVVFPDLECCEAEGPDLEDALDNAMDALYNWISVELEDENGYFPPQTDPEDMELEEGAFVRNIMTRIKFLPDSD</sequence>
<evidence type="ECO:0000259" key="1">
    <source>
        <dbReference type="Pfam" id="PF15919"/>
    </source>
</evidence>